<dbReference type="Proteomes" id="UP000460272">
    <property type="component" value="Unassembled WGS sequence"/>
</dbReference>
<dbReference type="InterPro" id="IPR017871">
    <property type="entry name" value="ABC_transporter-like_CS"/>
</dbReference>
<comment type="caution">
    <text evidence="5">The sequence shown here is derived from an EMBL/GenBank/DDBJ whole genome shotgun (WGS) entry which is preliminary data.</text>
</comment>
<dbReference type="InterPro" id="IPR015854">
    <property type="entry name" value="ABC_transpr_LolD-like"/>
</dbReference>
<dbReference type="GO" id="GO:0005524">
    <property type="term" value="F:ATP binding"/>
    <property type="evidence" value="ECO:0007669"/>
    <property type="project" value="UniProtKB-KW"/>
</dbReference>
<dbReference type="PANTHER" id="PTHR24220:SF86">
    <property type="entry name" value="ABC TRANSPORTER ABCH.1"/>
    <property type="match status" value="1"/>
</dbReference>
<dbReference type="InterPro" id="IPR003593">
    <property type="entry name" value="AAA+_ATPase"/>
</dbReference>
<dbReference type="GO" id="GO:0098796">
    <property type="term" value="C:membrane protein complex"/>
    <property type="evidence" value="ECO:0007669"/>
    <property type="project" value="UniProtKB-ARBA"/>
</dbReference>
<keyword evidence="1" id="KW-0813">Transport</keyword>
<dbReference type="OrthoDB" id="9802264at2"/>
<evidence type="ECO:0000259" key="4">
    <source>
        <dbReference type="PROSITE" id="PS50893"/>
    </source>
</evidence>
<dbReference type="InterPro" id="IPR027417">
    <property type="entry name" value="P-loop_NTPase"/>
</dbReference>
<sequence length="238" mass="25424">MTAELRRTPALSLRDVRKIYPGTPPVESVRGVTLDVMPGEMASIVGPSGSGKSTLLHLAAGLDRPTAGSVAIAGQDVSALSDRELAGLRAWRVGVIFQQFFLLDALTALDNVAAALLYQGVPAWRRRQAAAAMLDLVGLGHRMTHRPRQLSGGEQQRVAIARALVGNPAFVLADEPTGNLDQTTGQEIMALLRALNADHGVTLAVITHDPSIAASASRRIELRDGRVVADHRERQAQR</sequence>
<dbReference type="GO" id="GO:0022857">
    <property type="term" value="F:transmembrane transporter activity"/>
    <property type="evidence" value="ECO:0007669"/>
    <property type="project" value="TreeGrafter"/>
</dbReference>
<organism evidence="5 6">
    <name type="scientific">Trebonia kvetii</name>
    <dbReference type="NCBI Taxonomy" id="2480626"/>
    <lineage>
        <taxon>Bacteria</taxon>
        <taxon>Bacillati</taxon>
        <taxon>Actinomycetota</taxon>
        <taxon>Actinomycetes</taxon>
        <taxon>Streptosporangiales</taxon>
        <taxon>Treboniaceae</taxon>
        <taxon>Trebonia</taxon>
    </lineage>
</organism>
<reference evidence="5 6" key="1">
    <citation type="submission" date="2018-11" db="EMBL/GenBank/DDBJ databases">
        <title>Trebonia kvetii gen.nov., sp.nov., a novel acidophilic actinobacterium, and proposal of the new actinobacterial family Treboniaceae fam. nov.</title>
        <authorList>
            <person name="Rapoport D."/>
            <person name="Sagova-Mareckova M."/>
            <person name="Sedlacek I."/>
            <person name="Provaznik J."/>
            <person name="Kralova S."/>
            <person name="Pavlinic D."/>
            <person name="Benes V."/>
            <person name="Kopecky J."/>
        </authorList>
    </citation>
    <scope>NUCLEOTIDE SEQUENCE [LARGE SCALE GENOMIC DNA]</scope>
    <source>
        <strain evidence="5 6">15Tr583</strain>
    </source>
</reference>
<evidence type="ECO:0000313" key="6">
    <source>
        <dbReference type="Proteomes" id="UP000460272"/>
    </source>
</evidence>
<feature type="domain" description="ABC transporter" evidence="4">
    <location>
        <begin position="11"/>
        <end position="238"/>
    </location>
</feature>
<dbReference type="EMBL" id="RPFW01000004">
    <property type="protein sequence ID" value="TVZ03026.1"/>
    <property type="molecule type" value="Genomic_DNA"/>
</dbReference>
<dbReference type="PANTHER" id="PTHR24220">
    <property type="entry name" value="IMPORT ATP-BINDING PROTEIN"/>
    <property type="match status" value="1"/>
</dbReference>
<dbReference type="PROSITE" id="PS50893">
    <property type="entry name" value="ABC_TRANSPORTER_2"/>
    <property type="match status" value="1"/>
</dbReference>
<dbReference type="CDD" id="cd03255">
    <property type="entry name" value="ABC_MJ0796_LolCDE_FtsE"/>
    <property type="match status" value="1"/>
</dbReference>
<dbReference type="SUPFAM" id="SSF52540">
    <property type="entry name" value="P-loop containing nucleoside triphosphate hydrolases"/>
    <property type="match status" value="1"/>
</dbReference>
<dbReference type="PROSITE" id="PS00211">
    <property type="entry name" value="ABC_TRANSPORTER_1"/>
    <property type="match status" value="1"/>
</dbReference>
<dbReference type="Gene3D" id="3.40.50.300">
    <property type="entry name" value="P-loop containing nucleotide triphosphate hydrolases"/>
    <property type="match status" value="1"/>
</dbReference>
<keyword evidence="2" id="KW-0547">Nucleotide-binding</keyword>
<evidence type="ECO:0000256" key="3">
    <source>
        <dbReference type="ARBA" id="ARBA00022840"/>
    </source>
</evidence>
<dbReference type="RefSeq" id="WP_145855392.1">
    <property type="nucleotide sequence ID" value="NZ_RPFW01000004.1"/>
</dbReference>
<dbReference type="Pfam" id="PF00005">
    <property type="entry name" value="ABC_tran"/>
    <property type="match status" value="1"/>
</dbReference>
<protein>
    <submittedName>
        <fullName evidence="5">ABC transporter ATP-binding protein</fullName>
    </submittedName>
</protein>
<dbReference type="GO" id="GO:0005886">
    <property type="term" value="C:plasma membrane"/>
    <property type="evidence" value="ECO:0007669"/>
    <property type="project" value="TreeGrafter"/>
</dbReference>
<dbReference type="AlphaFoldDB" id="A0A6P2BXS4"/>
<name>A0A6P2BXS4_9ACTN</name>
<evidence type="ECO:0000256" key="1">
    <source>
        <dbReference type="ARBA" id="ARBA00022448"/>
    </source>
</evidence>
<gene>
    <name evidence="5" type="ORF">EAS64_21445</name>
</gene>
<dbReference type="GO" id="GO:0016887">
    <property type="term" value="F:ATP hydrolysis activity"/>
    <property type="evidence" value="ECO:0007669"/>
    <property type="project" value="InterPro"/>
</dbReference>
<keyword evidence="6" id="KW-1185">Reference proteome</keyword>
<evidence type="ECO:0000256" key="2">
    <source>
        <dbReference type="ARBA" id="ARBA00022741"/>
    </source>
</evidence>
<dbReference type="SMART" id="SM00382">
    <property type="entry name" value="AAA"/>
    <property type="match status" value="1"/>
</dbReference>
<accession>A0A6P2BXS4</accession>
<proteinExistence type="predicted"/>
<dbReference type="InterPro" id="IPR017911">
    <property type="entry name" value="MacB-like_ATP-bd"/>
</dbReference>
<evidence type="ECO:0000313" key="5">
    <source>
        <dbReference type="EMBL" id="TVZ03026.1"/>
    </source>
</evidence>
<dbReference type="InterPro" id="IPR003439">
    <property type="entry name" value="ABC_transporter-like_ATP-bd"/>
</dbReference>
<keyword evidence="3 5" id="KW-0067">ATP-binding</keyword>
<dbReference type="FunFam" id="3.40.50.300:FF:000032">
    <property type="entry name" value="Export ABC transporter ATP-binding protein"/>
    <property type="match status" value="1"/>
</dbReference>